<dbReference type="Proteomes" id="UP000326354">
    <property type="component" value="Chromosome"/>
</dbReference>
<feature type="modified residue" description="N6-(pyridoxal phosphate)lysine" evidence="5">
    <location>
        <position position="44"/>
    </location>
</feature>
<evidence type="ECO:0000259" key="6">
    <source>
        <dbReference type="Pfam" id="PF00291"/>
    </source>
</evidence>
<feature type="domain" description="Tryptophan synthase beta chain-like PALP" evidence="6">
    <location>
        <begin position="9"/>
        <end position="297"/>
    </location>
</feature>
<dbReference type="PIRSF" id="PIRSF006278">
    <property type="entry name" value="ACCD_DCysDesulf"/>
    <property type="match status" value="1"/>
</dbReference>
<evidence type="ECO:0000313" key="7">
    <source>
        <dbReference type="EMBL" id="BBM85854.1"/>
    </source>
</evidence>
<dbReference type="PANTHER" id="PTHR43780:SF2">
    <property type="entry name" value="1-AMINOCYCLOPROPANE-1-CARBOXYLATE DEAMINASE-RELATED"/>
    <property type="match status" value="1"/>
</dbReference>
<dbReference type="Pfam" id="PF00291">
    <property type="entry name" value="PALP"/>
    <property type="match status" value="1"/>
</dbReference>
<dbReference type="Gene3D" id="3.40.50.1100">
    <property type="match status" value="2"/>
</dbReference>
<reference evidence="7 8" key="1">
    <citation type="submission" date="2019-08" db="EMBL/GenBank/DDBJ databases">
        <title>Complete genome sequence of Candidatus Uab amorphum.</title>
        <authorList>
            <person name="Shiratori T."/>
            <person name="Suzuki S."/>
            <person name="Kakizawa Y."/>
            <person name="Ishida K."/>
        </authorList>
    </citation>
    <scope>NUCLEOTIDE SEQUENCE [LARGE SCALE GENOMIC DNA]</scope>
    <source>
        <strain evidence="7 8">SRT547</strain>
    </source>
</reference>
<dbReference type="InterPro" id="IPR001926">
    <property type="entry name" value="TrpB-like_PALP"/>
</dbReference>
<dbReference type="InterPro" id="IPR027278">
    <property type="entry name" value="ACCD_DCysDesulf"/>
</dbReference>
<accession>A0A5S9IQ62</accession>
<keyword evidence="3 5" id="KW-0663">Pyridoxal phosphate</keyword>
<evidence type="ECO:0000256" key="2">
    <source>
        <dbReference type="ARBA" id="ARBA00008639"/>
    </source>
</evidence>
<keyword evidence="8" id="KW-1185">Reference proteome</keyword>
<dbReference type="RefSeq" id="WP_151969941.1">
    <property type="nucleotide sequence ID" value="NZ_AP019860.1"/>
</dbReference>
<evidence type="ECO:0000313" key="8">
    <source>
        <dbReference type="Proteomes" id="UP000326354"/>
    </source>
</evidence>
<dbReference type="AlphaFoldDB" id="A0A5S9IQ62"/>
<dbReference type="OrthoDB" id="9801249at2"/>
<organism evidence="7 8">
    <name type="scientific">Uabimicrobium amorphum</name>
    <dbReference type="NCBI Taxonomy" id="2596890"/>
    <lineage>
        <taxon>Bacteria</taxon>
        <taxon>Pseudomonadati</taxon>
        <taxon>Planctomycetota</taxon>
        <taxon>Candidatus Uabimicrobiia</taxon>
        <taxon>Candidatus Uabimicrobiales</taxon>
        <taxon>Candidatus Uabimicrobiaceae</taxon>
        <taxon>Candidatus Uabimicrobium</taxon>
    </lineage>
</organism>
<comment type="cofactor">
    <cofactor evidence="1">
        <name>pyridoxal 5'-phosphate</name>
        <dbReference type="ChEBI" id="CHEBI:597326"/>
    </cofactor>
</comment>
<evidence type="ECO:0000256" key="4">
    <source>
        <dbReference type="PIRSR" id="PIRSR006278-1"/>
    </source>
</evidence>
<dbReference type="GO" id="GO:0019148">
    <property type="term" value="F:D-cysteine desulfhydrase activity"/>
    <property type="evidence" value="ECO:0007669"/>
    <property type="project" value="TreeGrafter"/>
</dbReference>
<dbReference type="EMBL" id="AP019860">
    <property type="protein sequence ID" value="BBM85854.1"/>
    <property type="molecule type" value="Genomic_DNA"/>
</dbReference>
<comment type="similarity">
    <text evidence="2">Belongs to the ACC deaminase/D-cysteine desulfhydrase family.</text>
</comment>
<gene>
    <name evidence="7" type="ORF">UABAM_04233</name>
</gene>
<evidence type="ECO:0000256" key="1">
    <source>
        <dbReference type="ARBA" id="ARBA00001933"/>
    </source>
</evidence>
<dbReference type="SUPFAM" id="SSF53686">
    <property type="entry name" value="Tryptophan synthase beta subunit-like PLP-dependent enzymes"/>
    <property type="match status" value="1"/>
</dbReference>
<protein>
    <submittedName>
        <fullName evidence="7">D-cysteine desulfhydrase</fullName>
    </submittedName>
</protein>
<evidence type="ECO:0000256" key="5">
    <source>
        <dbReference type="PIRSR" id="PIRSR006278-2"/>
    </source>
</evidence>
<dbReference type="KEGG" id="uam:UABAM_04233"/>
<dbReference type="InterPro" id="IPR036052">
    <property type="entry name" value="TrpB-like_PALP_sf"/>
</dbReference>
<feature type="active site" description="Nucleophile" evidence="4">
    <location>
        <position position="71"/>
    </location>
</feature>
<evidence type="ECO:0000256" key="3">
    <source>
        <dbReference type="ARBA" id="ARBA00022898"/>
    </source>
</evidence>
<sequence>MSTKFSVANLPTPLHKLNHLSEKLDANIWIKRDDLTGLAFGGNKTRKLEYLIADAKKHNAQHIITAGMSQSNHCRQTAAAARLAGIQCHLVLGLPQRDNGNLLLDNLLQAKLHWCEKSEREQQMQMLAQSLPNAYVIPYGGSNGIGAYGYVTAMQELQQQTDMVFDNIVFATSSGGTQAGMVCGAKLCGMSSKVLGISVDCTPEQQFEKAMYDIAQESCQQIQEDIALSIDDFHVNYDYLGAGYAVLSSAEKEAITLLAESEAIFLDPVYTAKAFAGFIDLVQRKKLSGNLLFWHTGGTPALFAYEKELQSE</sequence>
<proteinExistence type="inferred from homology"/>
<dbReference type="PANTHER" id="PTHR43780">
    <property type="entry name" value="1-AMINOCYCLOPROPANE-1-CARBOXYLATE DEAMINASE-RELATED"/>
    <property type="match status" value="1"/>
</dbReference>
<name>A0A5S9IQ62_UABAM</name>